<dbReference type="RefSeq" id="WP_072356993.1">
    <property type="nucleotide sequence ID" value="NZ_CP139972.1"/>
</dbReference>
<evidence type="ECO:0000313" key="3">
    <source>
        <dbReference type="Proteomes" id="UP000183788"/>
    </source>
</evidence>
<evidence type="ECO:0000313" key="4">
    <source>
        <dbReference type="Proteomes" id="UP001326715"/>
    </source>
</evidence>
<evidence type="ECO:0000313" key="2">
    <source>
        <dbReference type="EMBL" id="WQG89769.1"/>
    </source>
</evidence>
<proteinExistence type="predicted"/>
<name>A0A1K1M5S8_9BACT</name>
<organism evidence="1 3">
    <name type="scientific">Chitinophaga sancti</name>
    <dbReference type="NCBI Taxonomy" id="1004"/>
    <lineage>
        <taxon>Bacteria</taxon>
        <taxon>Pseudomonadati</taxon>
        <taxon>Bacteroidota</taxon>
        <taxon>Chitinophagia</taxon>
        <taxon>Chitinophagales</taxon>
        <taxon>Chitinophagaceae</taxon>
        <taxon>Chitinophaga</taxon>
    </lineage>
</organism>
<gene>
    <name evidence="1" type="ORF">SAMN05661012_00476</name>
    <name evidence="2" type="ORF">SR876_33090</name>
</gene>
<reference evidence="1 3" key="1">
    <citation type="submission" date="2016-11" db="EMBL/GenBank/DDBJ databases">
        <authorList>
            <person name="Jaros S."/>
            <person name="Januszkiewicz K."/>
            <person name="Wedrychowicz H."/>
        </authorList>
    </citation>
    <scope>NUCLEOTIDE SEQUENCE [LARGE SCALE GENOMIC DNA]</scope>
    <source>
        <strain evidence="1 3">DSM 784</strain>
    </source>
</reference>
<dbReference type="Proteomes" id="UP001326715">
    <property type="component" value="Chromosome"/>
</dbReference>
<accession>A0A1K1M5S8</accession>
<keyword evidence="4" id="KW-1185">Reference proteome</keyword>
<dbReference type="Proteomes" id="UP000183788">
    <property type="component" value="Unassembled WGS sequence"/>
</dbReference>
<reference evidence="2 4" key="2">
    <citation type="submission" date="2023-11" db="EMBL/GenBank/DDBJ databases">
        <title>MicrobeMod: A computational toolkit for identifying prokaryotic methylation and restriction-modification with nanopore sequencing.</title>
        <authorList>
            <person name="Crits-Christoph A."/>
            <person name="Kang S.C."/>
            <person name="Lee H."/>
            <person name="Ostrov N."/>
        </authorList>
    </citation>
    <scope>NUCLEOTIDE SEQUENCE [LARGE SCALE GENOMIC DNA]</scope>
    <source>
        <strain evidence="2 4">ATCC 23090</strain>
    </source>
</reference>
<protein>
    <submittedName>
        <fullName evidence="1">Uncharacterized protein</fullName>
    </submittedName>
</protein>
<dbReference type="EMBL" id="CP140154">
    <property type="protein sequence ID" value="WQG89769.1"/>
    <property type="molecule type" value="Genomic_DNA"/>
</dbReference>
<dbReference type="AlphaFoldDB" id="A0A1K1M5S8"/>
<evidence type="ECO:0000313" key="1">
    <source>
        <dbReference type="EMBL" id="SFW18530.1"/>
    </source>
</evidence>
<dbReference type="EMBL" id="FPIZ01000001">
    <property type="protein sequence ID" value="SFW18530.1"/>
    <property type="molecule type" value="Genomic_DNA"/>
</dbReference>
<sequence>MAKELTSFTMGKLIDATEAQLTLNKRTSMTSKMQFAHSFVNNLINEPACKNYYADQINGYLFDREELIDFLQKGNATHVVIVMGAHLKDEMNFKEGDPTVMVLKTTMPQDGNPTGNNDTLRAQVDGTTVALEHPPGQMITSIVNGQLTFNFI</sequence>